<sequence>MDLESLEGHRRILGIIFVVLNALTLLGMLAFAAFAIILGMVGTRHVRADERDMLTVITLGVTGCLSVMALPGLFTGIGLLRRRPWSRALALVLGILAIPNIPLGTALGIYAIWFYTQSGSDQVFE</sequence>
<dbReference type="Proteomes" id="UP000662747">
    <property type="component" value="Chromosome"/>
</dbReference>
<evidence type="ECO:0000313" key="2">
    <source>
        <dbReference type="EMBL" id="QSQ28030.1"/>
    </source>
</evidence>
<name>A0ABX7PC34_9BACT</name>
<keyword evidence="3" id="KW-1185">Reference proteome</keyword>
<feature type="transmembrane region" description="Helical" evidence="1">
    <location>
        <begin position="12"/>
        <end position="41"/>
    </location>
</feature>
<protein>
    <recommendedName>
        <fullName evidence="4">ABC transporter permease</fullName>
    </recommendedName>
</protein>
<keyword evidence="1" id="KW-1133">Transmembrane helix</keyword>
<evidence type="ECO:0000256" key="1">
    <source>
        <dbReference type="SAM" id="Phobius"/>
    </source>
</evidence>
<reference evidence="2 3" key="1">
    <citation type="submission" date="2021-02" db="EMBL/GenBank/DDBJ databases">
        <title>De Novo genome assembly of isolated myxobacteria.</title>
        <authorList>
            <person name="Stevens D.C."/>
        </authorList>
    </citation>
    <scope>NUCLEOTIDE SEQUENCE [LARGE SCALE GENOMIC DNA]</scope>
    <source>
        <strain evidence="3">SCPEA02</strain>
    </source>
</reference>
<dbReference type="EMBL" id="CP071090">
    <property type="protein sequence ID" value="QSQ28030.1"/>
    <property type="molecule type" value="Genomic_DNA"/>
</dbReference>
<feature type="transmembrane region" description="Helical" evidence="1">
    <location>
        <begin position="53"/>
        <end position="77"/>
    </location>
</feature>
<evidence type="ECO:0008006" key="4">
    <source>
        <dbReference type="Google" id="ProtNLM"/>
    </source>
</evidence>
<evidence type="ECO:0000313" key="3">
    <source>
        <dbReference type="Proteomes" id="UP000662747"/>
    </source>
</evidence>
<feature type="transmembrane region" description="Helical" evidence="1">
    <location>
        <begin position="89"/>
        <end position="115"/>
    </location>
</feature>
<organism evidence="2 3">
    <name type="scientific">Pyxidicoccus parkwayensis</name>
    <dbReference type="NCBI Taxonomy" id="2813578"/>
    <lineage>
        <taxon>Bacteria</taxon>
        <taxon>Pseudomonadati</taxon>
        <taxon>Myxococcota</taxon>
        <taxon>Myxococcia</taxon>
        <taxon>Myxococcales</taxon>
        <taxon>Cystobacterineae</taxon>
        <taxon>Myxococcaceae</taxon>
        <taxon>Pyxidicoccus</taxon>
    </lineage>
</organism>
<accession>A0ABX7PC34</accession>
<proteinExistence type="predicted"/>
<keyword evidence="1" id="KW-0812">Transmembrane</keyword>
<keyword evidence="1" id="KW-0472">Membrane</keyword>
<gene>
    <name evidence="2" type="ORF">JY651_08335</name>
</gene>